<comment type="subcellular location">
    <subcellularLocation>
        <location evidence="1">Cell membrane</location>
        <topology evidence="1">Single-pass membrane protein</topology>
    </subcellularLocation>
    <subcellularLocation>
        <location evidence="7">Cell membrane</location>
        <topology evidence="7">Single-pass type II membrane protein</topology>
    </subcellularLocation>
</comment>
<evidence type="ECO:0000256" key="3">
    <source>
        <dbReference type="ARBA" id="ARBA00022475"/>
    </source>
</evidence>
<dbReference type="PANTHER" id="PTHR30558:SF7">
    <property type="entry name" value="TOL-PAL SYSTEM PROTEIN TOLR"/>
    <property type="match status" value="1"/>
</dbReference>
<protein>
    <submittedName>
        <fullName evidence="9">Biopolymer transporter ExbD</fullName>
    </submittedName>
</protein>
<keyword evidence="10" id="KW-1185">Reference proteome</keyword>
<keyword evidence="3" id="KW-1003">Cell membrane</keyword>
<reference evidence="9 10" key="1">
    <citation type="submission" date="2023-08" db="EMBL/GenBank/DDBJ databases">
        <title>Oxalobacteraceae gen .nov., isolated from river sludge outside the plant.</title>
        <authorList>
            <person name="Zhao S.Y."/>
        </authorList>
    </citation>
    <scope>NUCLEOTIDE SEQUENCE [LARGE SCALE GENOMIC DNA]</scope>
    <source>
        <strain evidence="9 10">R-40</strain>
    </source>
</reference>
<feature type="transmembrane region" description="Helical" evidence="8">
    <location>
        <begin position="24"/>
        <end position="42"/>
    </location>
</feature>
<keyword evidence="7" id="KW-0813">Transport</keyword>
<evidence type="ECO:0000256" key="8">
    <source>
        <dbReference type="SAM" id="Phobius"/>
    </source>
</evidence>
<evidence type="ECO:0000256" key="5">
    <source>
        <dbReference type="ARBA" id="ARBA00022989"/>
    </source>
</evidence>
<dbReference type="EMBL" id="JAUYVH010000007">
    <property type="protein sequence ID" value="MDQ9171203.1"/>
    <property type="molecule type" value="Genomic_DNA"/>
</dbReference>
<dbReference type="PANTHER" id="PTHR30558">
    <property type="entry name" value="EXBD MEMBRANE COMPONENT OF PMF-DRIVEN MACROMOLECULE IMPORT SYSTEM"/>
    <property type="match status" value="1"/>
</dbReference>
<evidence type="ECO:0000313" key="10">
    <source>
        <dbReference type="Proteomes" id="UP001225596"/>
    </source>
</evidence>
<organism evidence="9 10">
    <name type="scientific">Keguizhuia sedimenti</name>
    <dbReference type="NCBI Taxonomy" id="3064264"/>
    <lineage>
        <taxon>Bacteria</taxon>
        <taxon>Pseudomonadati</taxon>
        <taxon>Pseudomonadota</taxon>
        <taxon>Betaproteobacteria</taxon>
        <taxon>Burkholderiales</taxon>
        <taxon>Oxalobacteraceae</taxon>
        <taxon>Keguizhuia</taxon>
    </lineage>
</organism>
<keyword evidence="4 7" id="KW-0812">Transmembrane</keyword>
<evidence type="ECO:0000256" key="1">
    <source>
        <dbReference type="ARBA" id="ARBA00004162"/>
    </source>
</evidence>
<keyword evidence="5 8" id="KW-1133">Transmembrane helix</keyword>
<name>A0ABU1BSG3_9BURK</name>
<proteinExistence type="inferred from homology"/>
<keyword evidence="7" id="KW-0653">Protein transport</keyword>
<gene>
    <name evidence="9" type="ORF">Q8A64_12385</name>
</gene>
<accession>A0ABU1BSG3</accession>
<dbReference type="InterPro" id="IPR003400">
    <property type="entry name" value="ExbD"/>
</dbReference>
<dbReference type="RefSeq" id="WP_338437138.1">
    <property type="nucleotide sequence ID" value="NZ_JAUYVH010000007.1"/>
</dbReference>
<comment type="caution">
    <text evidence="9">The sequence shown here is derived from an EMBL/GenBank/DDBJ whole genome shotgun (WGS) entry which is preliminary data.</text>
</comment>
<evidence type="ECO:0000256" key="4">
    <source>
        <dbReference type="ARBA" id="ARBA00022692"/>
    </source>
</evidence>
<evidence type="ECO:0000313" key="9">
    <source>
        <dbReference type="EMBL" id="MDQ9171203.1"/>
    </source>
</evidence>
<keyword evidence="6 8" id="KW-0472">Membrane</keyword>
<sequence>MAFQPNGSKTPHASPMAEINTTPLVDVMLVLLVIFLITAPLFNQAVPIDLPKVEAGKINETPRSLQVAIDAGGSILVDGATIELAFLPEHLRTVKGAGDAPEIHLRADRATRYERVAEVMASVQSAGMSKIAFVTEKPRSGRADVN</sequence>
<dbReference type="Gene3D" id="3.30.420.270">
    <property type="match status" value="1"/>
</dbReference>
<dbReference type="Pfam" id="PF02472">
    <property type="entry name" value="ExbD"/>
    <property type="match status" value="1"/>
</dbReference>
<evidence type="ECO:0000256" key="7">
    <source>
        <dbReference type="RuleBase" id="RU003879"/>
    </source>
</evidence>
<evidence type="ECO:0000256" key="6">
    <source>
        <dbReference type="ARBA" id="ARBA00023136"/>
    </source>
</evidence>
<dbReference type="Proteomes" id="UP001225596">
    <property type="component" value="Unassembled WGS sequence"/>
</dbReference>
<comment type="similarity">
    <text evidence="2 7">Belongs to the ExbD/TolR family.</text>
</comment>
<evidence type="ECO:0000256" key="2">
    <source>
        <dbReference type="ARBA" id="ARBA00005811"/>
    </source>
</evidence>